<evidence type="ECO:0000313" key="2">
    <source>
        <dbReference type="EMBL" id="KAJ7215814.1"/>
    </source>
</evidence>
<evidence type="ECO:0000256" key="1">
    <source>
        <dbReference type="SAM" id="MobiDB-lite"/>
    </source>
</evidence>
<dbReference type="EMBL" id="JARJCW010000016">
    <property type="protein sequence ID" value="KAJ7215814.1"/>
    <property type="molecule type" value="Genomic_DNA"/>
</dbReference>
<sequence length="131" mass="14522">MPHRPPALQSQPHLSDVLCIHLDTFPSLAAVWLGPHLRTCAAIRDRLQAHTLGCALRLAVTNLLKWRMGRRPHQALQPRDGYEHHGKASTSQHGRPHGASGTASARTRSSWASRMSRPPLLRVRAAMINNV</sequence>
<feature type="region of interest" description="Disordered" evidence="1">
    <location>
        <begin position="75"/>
        <end position="114"/>
    </location>
</feature>
<keyword evidence="3" id="KW-1185">Reference proteome</keyword>
<evidence type="ECO:0000313" key="3">
    <source>
        <dbReference type="Proteomes" id="UP001219525"/>
    </source>
</evidence>
<name>A0AAD6VKH3_9AGAR</name>
<gene>
    <name evidence="2" type="ORF">GGX14DRAFT_562272</name>
</gene>
<accession>A0AAD6VKH3</accession>
<dbReference type="AlphaFoldDB" id="A0AAD6VKH3"/>
<proteinExistence type="predicted"/>
<feature type="compositionally biased region" description="Low complexity" evidence="1">
    <location>
        <begin position="98"/>
        <end position="114"/>
    </location>
</feature>
<protein>
    <submittedName>
        <fullName evidence="2">Uncharacterized protein</fullName>
    </submittedName>
</protein>
<dbReference type="Proteomes" id="UP001219525">
    <property type="component" value="Unassembled WGS sequence"/>
</dbReference>
<organism evidence="2 3">
    <name type="scientific">Mycena pura</name>
    <dbReference type="NCBI Taxonomy" id="153505"/>
    <lineage>
        <taxon>Eukaryota</taxon>
        <taxon>Fungi</taxon>
        <taxon>Dikarya</taxon>
        <taxon>Basidiomycota</taxon>
        <taxon>Agaricomycotina</taxon>
        <taxon>Agaricomycetes</taxon>
        <taxon>Agaricomycetidae</taxon>
        <taxon>Agaricales</taxon>
        <taxon>Marasmiineae</taxon>
        <taxon>Mycenaceae</taxon>
        <taxon>Mycena</taxon>
    </lineage>
</organism>
<reference evidence="2" key="1">
    <citation type="submission" date="2023-03" db="EMBL/GenBank/DDBJ databases">
        <title>Massive genome expansion in bonnet fungi (Mycena s.s.) driven by repeated elements and novel gene families across ecological guilds.</title>
        <authorList>
            <consortium name="Lawrence Berkeley National Laboratory"/>
            <person name="Harder C.B."/>
            <person name="Miyauchi S."/>
            <person name="Viragh M."/>
            <person name="Kuo A."/>
            <person name="Thoen E."/>
            <person name="Andreopoulos B."/>
            <person name="Lu D."/>
            <person name="Skrede I."/>
            <person name="Drula E."/>
            <person name="Henrissat B."/>
            <person name="Morin E."/>
            <person name="Kohler A."/>
            <person name="Barry K."/>
            <person name="LaButti K."/>
            <person name="Morin E."/>
            <person name="Salamov A."/>
            <person name="Lipzen A."/>
            <person name="Mereny Z."/>
            <person name="Hegedus B."/>
            <person name="Baldrian P."/>
            <person name="Stursova M."/>
            <person name="Weitz H."/>
            <person name="Taylor A."/>
            <person name="Grigoriev I.V."/>
            <person name="Nagy L.G."/>
            <person name="Martin F."/>
            <person name="Kauserud H."/>
        </authorList>
    </citation>
    <scope>NUCLEOTIDE SEQUENCE</scope>
    <source>
        <strain evidence="2">9144</strain>
    </source>
</reference>
<comment type="caution">
    <text evidence="2">The sequence shown here is derived from an EMBL/GenBank/DDBJ whole genome shotgun (WGS) entry which is preliminary data.</text>
</comment>